<dbReference type="AlphaFoldDB" id="A0A6A5B9Y2"/>
<dbReference type="OMA" id="PAVHYSF"/>
<gene>
    <name evidence="2" type="ORF">FDP41_006677</name>
</gene>
<dbReference type="EMBL" id="VFQX01000053">
    <property type="protein sequence ID" value="KAF0974067.1"/>
    <property type="molecule type" value="Genomic_DNA"/>
</dbReference>
<dbReference type="Pfam" id="PF06172">
    <property type="entry name" value="Cupin_5"/>
    <property type="match status" value="1"/>
</dbReference>
<evidence type="ECO:0000313" key="2">
    <source>
        <dbReference type="EMBL" id="KAF0974067.1"/>
    </source>
</evidence>
<dbReference type="GeneID" id="68113895"/>
<dbReference type="InterPro" id="IPR009327">
    <property type="entry name" value="Cupin_DUF985"/>
</dbReference>
<sequence length="262" mass="29923">MSVNHNEKEESSSSSSVATLSPWVLHFVRKYEMKPHVEGGFYSEIFRHPLTTSVVLKEKVEKEPPLVSSSGGTIQNASEDRHLSTSIFYLLAANDFSCFHKIKAFEQWHYYCGNSSLIIHVLDGRSDEKKYGKFILNNDCSNQPQTNLETSVRHLNMEGNLLTPAYGHCKNDVKEIMNSKYDTFVDISCIVPPDCWFAAEVLNKEEDRFVMSGCTCSFGFDFKDFETGKREQLLREFCGNDVATDDENKRELTALITRLTRE</sequence>
<protein>
    <recommendedName>
        <fullName evidence="1">DUF985 domain-containing protein</fullName>
    </recommendedName>
</protein>
<dbReference type="SUPFAM" id="SSF51182">
    <property type="entry name" value="RmlC-like cupins"/>
    <property type="match status" value="2"/>
</dbReference>
<dbReference type="InterPro" id="IPR039935">
    <property type="entry name" value="YML079W-like"/>
</dbReference>
<dbReference type="PANTHER" id="PTHR33387:SF3">
    <property type="entry name" value="DUF985 DOMAIN-CONTAINING PROTEIN"/>
    <property type="match status" value="1"/>
</dbReference>
<dbReference type="VEuPathDB" id="AmoebaDB:FDP41_006677"/>
<feature type="domain" description="DUF985" evidence="1">
    <location>
        <begin position="27"/>
        <end position="226"/>
    </location>
</feature>
<dbReference type="OrthoDB" id="6614653at2759"/>
<dbReference type="Gene3D" id="2.60.120.10">
    <property type="entry name" value="Jelly Rolls"/>
    <property type="match status" value="1"/>
</dbReference>
<keyword evidence="3" id="KW-1185">Reference proteome</keyword>
<name>A0A6A5B9Y2_NAEFO</name>
<accession>A0A6A5B9Y2</accession>
<reference evidence="2 3" key="1">
    <citation type="journal article" date="2019" name="Sci. Rep.">
        <title>Nanopore sequencing improves the draft genome of the human pathogenic amoeba Naegleria fowleri.</title>
        <authorList>
            <person name="Liechti N."/>
            <person name="Schurch N."/>
            <person name="Bruggmann R."/>
            <person name="Wittwer M."/>
        </authorList>
    </citation>
    <scope>NUCLEOTIDE SEQUENCE [LARGE SCALE GENOMIC DNA]</scope>
    <source>
        <strain evidence="2 3">ATCC 30894</strain>
    </source>
</reference>
<dbReference type="VEuPathDB" id="AmoebaDB:NF0106660"/>
<organism evidence="2 3">
    <name type="scientific">Naegleria fowleri</name>
    <name type="common">Brain eating amoeba</name>
    <dbReference type="NCBI Taxonomy" id="5763"/>
    <lineage>
        <taxon>Eukaryota</taxon>
        <taxon>Discoba</taxon>
        <taxon>Heterolobosea</taxon>
        <taxon>Tetramitia</taxon>
        <taxon>Eutetramitia</taxon>
        <taxon>Vahlkampfiidae</taxon>
        <taxon>Naegleria</taxon>
    </lineage>
</organism>
<evidence type="ECO:0000259" key="1">
    <source>
        <dbReference type="Pfam" id="PF06172"/>
    </source>
</evidence>
<comment type="caution">
    <text evidence="2">The sequence shown here is derived from an EMBL/GenBank/DDBJ whole genome shotgun (WGS) entry which is preliminary data.</text>
</comment>
<dbReference type="VEuPathDB" id="AmoebaDB:NfTy_074520"/>
<proteinExistence type="predicted"/>
<dbReference type="CDD" id="cd06121">
    <property type="entry name" value="cupin_YML079wp"/>
    <property type="match status" value="1"/>
</dbReference>
<dbReference type="RefSeq" id="XP_044558780.1">
    <property type="nucleotide sequence ID" value="XM_044710337.1"/>
</dbReference>
<dbReference type="InterPro" id="IPR014710">
    <property type="entry name" value="RmlC-like_jellyroll"/>
</dbReference>
<dbReference type="InterPro" id="IPR011051">
    <property type="entry name" value="RmlC_Cupin_sf"/>
</dbReference>
<dbReference type="Proteomes" id="UP000444721">
    <property type="component" value="Unassembled WGS sequence"/>
</dbReference>
<dbReference type="PANTHER" id="PTHR33387">
    <property type="entry name" value="RMLC-LIKE JELLY ROLL FOLD PROTEIN"/>
    <property type="match status" value="1"/>
</dbReference>
<evidence type="ECO:0000313" key="3">
    <source>
        <dbReference type="Proteomes" id="UP000444721"/>
    </source>
</evidence>